<evidence type="ECO:0000313" key="3">
    <source>
        <dbReference type="EMBL" id="PAK78610.1"/>
    </source>
</evidence>
<feature type="transmembrane region" description="Helical" evidence="1">
    <location>
        <begin position="152"/>
        <end position="172"/>
    </location>
</feature>
<dbReference type="PANTHER" id="PTHR12715">
    <property type="entry name" value="TRANSPORTER, DRUG/METABOLITE EXPORTER FAMILY"/>
    <property type="match status" value="1"/>
</dbReference>
<feature type="domain" description="EamA" evidence="2">
    <location>
        <begin position="14"/>
        <end position="142"/>
    </location>
</feature>
<feature type="transmembrane region" description="Helical" evidence="1">
    <location>
        <begin position="270"/>
        <end position="287"/>
    </location>
</feature>
<keyword evidence="4" id="KW-1185">Reference proteome</keyword>
<dbReference type="InterPro" id="IPR037185">
    <property type="entry name" value="EmrE-like"/>
</dbReference>
<dbReference type="Proteomes" id="UP000216151">
    <property type="component" value="Unassembled WGS sequence"/>
</dbReference>
<dbReference type="InterPro" id="IPR000620">
    <property type="entry name" value="EamA_dom"/>
</dbReference>
<keyword evidence="1" id="KW-1133">Transmembrane helix</keyword>
<protein>
    <submittedName>
        <fullName evidence="3">EamA family transporter</fullName>
    </submittedName>
</protein>
<dbReference type="RefSeq" id="WP_095349502.1">
    <property type="nucleotide sequence ID" value="NZ_JAMYZV010000006.1"/>
</dbReference>
<dbReference type="PANTHER" id="PTHR12715:SF4">
    <property type="entry name" value="EAMA DOMAIN-CONTAINING PROTEIN"/>
    <property type="match status" value="1"/>
</dbReference>
<comment type="caution">
    <text evidence="3">The sequence shown here is derived from an EMBL/GenBank/DDBJ whole genome shotgun (WGS) entry which is preliminary data.</text>
</comment>
<keyword evidence="1" id="KW-0812">Transmembrane</keyword>
<organism evidence="3 4">
    <name type="scientific">Acetobacter fabarum</name>
    <dbReference type="NCBI Taxonomy" id="483199"/>
    <lineage>
        <taxon>Bacteria</taxon>
        <taxon>Pseudomonadati</taxon>
        <taxon>Pseudomonadota</taxon>
        <taxon>Alphaproteobacteria</taxon>
        <taxon>Acetobacterales</taxon>
        <taxon>Acetobacteraceae</taxon>
        <taxon>Acetobacter</taxon>
    </lineage>
</organism>
<feature type="domain" description="EamA" evidence="2">
    <location>
        <begin position="159"/>
        <end position="287"/>
    </location>
</feature>
<sequence>MTHGGYATRKVPFLAVCAAILSWASAYPLVRMALVYVPPIPLAALRYAVAAVIVAGWLCVQRPVRPKLRDVPRFLLCGAVGIALYNILFNTGEQSVSAGATSLLVNFAPFMSAFVAVVFLGESLPLWGWVGSVISFSGIVLIGSGLPGGFTFGSGATDVLAAAFCSALYLLLQRPLVARYGALASTAWILLIGAVVLAPWLPAGLTALQGQGGWPWFLVILLGVFPAVLGYAAWAHVVGAVGVARSSGFLFLLAPTTLILAYVMTHEVPALTTLVGGAVVMAGVLLMQTYGRPRSAPLTLPDGSD</sequence>
<dbReference type="GO" id="GO:0016020">
    <property type="term" value="C:membrane"/>
    <property type="evidence" value="ECO:0007669"/>
    <property type="project" value="InterPro"/>
</dbReference>
<dbReference type="InterPro" id="IPR052756">
    <property type="entry name" value="Alkyne_AA_exporter"/>
</dbReference>
<feature type="transmembrane region" description="Helical" evidence="1">
    <location>
        <begin position="100"/>
        <end position="119"/>
    </location>
</feature>
<feature type="transmembrane region" description="Helical" evidence="1">
    <location>
        <begin position="213"/>
        <end position="234"/>
    </location>
</feature>
<feature type="transmembrane region" description="Helical" evidence="1">
    <location>
        <begin position="71"/>
        <end position="88"/>
    </location>
</feature>
<dbReference type="SUPFAM" id="SSF103481">
    <property type="entry name" value="Multidrug resistance efflux transporter EmrE"/>
    <property type="match status" value="2"/>
</dbReference>
<proteinExistence type="predicted"/>
<feature type="transmembrane region" description="Helical" evidence="1">
    <location>
        <begin position="246"/>
        <end position="264"/>
    </location>
</feature>
<gene>
    <name evidence="3" type="ORF">B8X00_05820</name>
</gene>
<dbReference type="AlphaFoldDB" id="A0A269XZG0"/>
<feature type="transmembrane region" description="Helical" evidence="1">
    <location>
        <begin position="179"/>
        <end position="201"/>
    </location>
</feature>
<feature type="transmembrane region" description="Helical" evidence="1">
    <location>
        <begin position="36"/>
        <end position="59"/>
    </location>
</feature>
<evidence type="ECO:0000259" key="2">
    <source>
        <dbReference type="Pfam" id="PF00892"/>
    </source>
</evidence>
<dbReference type="EMBL" id="NCXK01000004">
    <property type="protein sequence ID" value="PAK78610.1"/>
    <property type="molecule type" value="Genomic_DNA"/>
</dbReference>
<keyword evidence="1" id="KW-0472">Membrane</keyword>
<dbReference type="Pfam" id="PF00892">
    <property type="entry name" value="EamA"/>
    <property type="match status" value="2"/>
</dbReference>
<name>A0A269XZG0_9PROT</name>
<feature type="transmembrane region" description="Helical" evidence="1">
    <location>
        <begin position="126"/>
        <end position="146"/>
    </location>
</feature>
<evidence type="ECO:0000313" key="4">
    <source>
        <dbReference type="Proteomes" id="UP000216151"/>
    </source>
</evidence>
<accession>A0A269XZG0</accession>
<reference evidence="3 4" key="1">
    <citation type="submission" date="2017-04" db="EMBL/GenBank/DDBJ databases">
        <title>Kefir bacterial isolates.</title>
        <authorList>
            <person name="Kim Y."/>
            <person name="Blasche S."/>
            <person name="Patil K.R."/>
        </authorList>
    </citation>
    <scope>NUCLEOTIDE SEQUENCE [LARGE SCALE GENOMIC DNA]</scope>
    <source>
        <strain evidence="3 4">KR</strain>
    </source>
</reference>
<dbReference type="OrthoDB" id="9809509at2"/>
<evidence type="ECO:0000256" key="1">
    <source>
        <dbReference type="SAM" id="Phobius"/>
    </source>
</evidence>